<dbReference type="AlphaFoldDB" id="A0A8D4VNB6"/>
<evidence type="ECO:0000313" key="2">
    <source>
        <dbReference type="EMBL" id="BBL69702.1"/>
    </source>
</evidence>
<name>A0A8D4VNB6_9GAMM</name>
<dbReference type="EMBL" id="AP019782">
    <property type="protein sequence ID" value="BBL69702.1"/>
    <property type="molecule type" value="Genomic_DNA"/>
</dbReference>
<organism evidence="2 3">
    <name type="scientific">Methylogaea oryzae</name>
    <dbReference type="NCBI Taxonomy" id="1295382"/>
    <lineage>
        <taxon>Bacteria</taxon>
        <taxon>Pseudomonadati</taxon>
        <taxon>Pseudomonadota</taxon>
        <taxon>Gammaproteobacteria</taxon>
        <taxon>Methylococcales</taxon>
        <taxon>Methylococcaceae</taxon>
        <taxon>Methylogaea</taxon>
    </lineage>
</organism>
<evidence type="ECO:0000256" key="1">
    <source>
        <dbReference type="SAM" id="MobiDB-lite"/>
    </source>
</evidence>
<evidence type="ECO:0008006" key="4">
    <source>
        <dbReference type="Google" id="ProtNLM"/>
    </source>
</evidence>
<feature type="compositionally biased region" description="Low complexity" evidence="1">
    <location>
        <begin position="214"/>
        <end position="230"/>
    </location>
</feature>
<evidence type="ECO:0000313" key="3">
    <source>
        <dbReference type="Proteomes" id="UP000824988"/>
    </source>
</evidence>
<proteinExistence type="predicted"/>
<feature type="region of interest" description="Disordered" evidence="1">
    <location>
        <begin position="190"/>
        <end position="234"/>
    </location>
</feature>
<dbReference type="RefSeq" id="WP_221048014.1">
    <property type="nucleotide sequence ID" value="NZ_AP019782.1"/>
</dbReference>
<sequence length="406" mass="42966">MANAKPLEIFKTGRHTAVSGVALNFSEADLEATARAYDPATHEAPIVVGHPAMDAPAYGWVSAVAYADGALSATPDQVDPAFAELVAAGRYKKISASFYAPDAPANPVPGVYYLRHVGFLGAQPPAVKGLRTPAFADGEAGVIEFGEWDDQVNAGLWRRLREWLIGQFGQDTADKVIPGYDVGTLEEFARQESAAETQPLPAFSESNTPPSDNVGPAVGAPAAGGDDAPPTKSLTQEQPMATLTPEELAAQEADLKRRQQELEAQSAQFAEREAKLATQEKAAKRQGVVEFVEGLVKAGKVLSRDKAGLVEYMSADDMAQVLEFGEGEAKTKVGGDAWLRGFLSNLPKAIEFGELAGGDGKGDASASDQQIANRARVYKQQQDAAGNHISFAEAVDAVRAGQDQAR</sequence>
<gene>
    <name evidence="2" type="ORF">MoryE10_03080</name>
</gene>
<keyword evidence="3" id="KW-1185">Reference proteome</keyword>
<dbReference type="Proteomes" id="UP000824988">
    <property type="component" value="Chromosome"/>
</dbReference>
<dbReference type="KEGG" id="moz:MoryE10_03080"/>
<reference evidence="2" key="1">
    <citation type="submission" date="2019-06" db="EMBL/GenBank/DDBJ databases">
        <title>Complete genome sequence of Methylogaea oryzae strain JCM16910.</title>
        <authorList>
            <person name="Asakawa S."/>
        </authorList>
    </citation>
    <scope>NUCLEOTIDE SEQUENCE</scope>
    <source>
        <strain evidence="2">E10</strain>
    </source>
</reference>
<protein>
    <recommendedName>
        <fullName evidence="4">Peptidase</fullName>
    </recommendedName>
</protein>
<accession>A0A8D4VNB6</accession>